<organism evidence="1 2">
    <name type="scientific">Miscanthus lutarioriparius</name>
    <dbReference type="NCBI Taxonomy" id="422564"/>
    <lineage>
        <taxon>Eukaryota</taxon>
        <taxon>Viridiplantae</taxon>
        <taxon>Streptophyta</taxon>
        <taxon>Embryophyta</taxon>
        <taxon>Tracheophyta</taxon>
        <taxon>Spermatophyta</taxon>
        <taxon>Magnoliopsida</taxon>
        <taxon>Liliopsida</taxon>
        <taxon>Poales</taxon>
        <taxon>Poaceae</taxon>
        <taxon>PACMAD clade</taxon>
        <taxon>Panicoideae</taxon>
        <taxon>Andropogonodae</taxon>
        <taxon>Andropogoneae</taxon>
        <taxon>Saccharinae</taxon>
        <taxon>Miscanthus</taxon>
    </lineage>
</organism>
<proteinExistence type="predicted"/>
<reference evidence="1" key="1">
    <citation type="submission" date="2020-10" db="EMBL/GenBank/DDBJ databases">
        <authorList>
            <person name="Han B."/>
            <person name="Lu T."/>
            <person name="Zhao Q."/>
            <person name="Huang X."/>
            <person name="Zhao Y."/>
        </authorList>
    </citation>
    <scope>NUCLEOTIDE SEQUENCE</scope>
</reference>
<dbReference type="Proteomes" id="UP000604825">
    <property type="component" value="Unassembled WGS sequence"/>
</dbReference>
<comment type="caution">
    <text evidence="1">The sequence shown here is derived from an EMBL/GenBank/DDBJ whole genome shotgun (WGS) entry which is preliminary data.</text>
</comment>
<dbReference type="AlphaFoldDB" id="A0A811SFE2"/>
<sequence length="149" mass="16747">MFCILLLDEDAASRTLPYRPAVPGYAAAQLLQLGDVYGNDEHRSQGRSCDWACFRGTTIVDSNILTPMATNERSHLPLEEEAEHASTVKLEKPANVSLMPLWFSVCAETVDQFLFGERRKQEEYILRSASSTKPGYVKIVVSMFYVLLL</sequence>
<name>A0A811SFE2_9POAL</name>
<keyword evidence="2" id="KW-1185">Reference proteome</keyword>
<evidence type="ECO:0000313" key="1">
    <source>
        <dbReference type="EMBL" id="CAD6339993.1"/>
    </source>
</evidence>
<gene>
    <name evidence="1" type="ORF">NCGR_LOCUS64091</name>
</gene>
<dbReference type="EMBL" id="CAJGYO010000019">
    <property type="protein sequence ID" value="CAD6339993.1"/>
    <property type="molecule type" value="Genomic_DNA"/>
</dbReference>
<evidence type="ECO:0000313" key="2">
    <source>
        <dbReference type="Proteomes" id="UP000604825"/>
    </source>
</evidence>
<protein>
    <submittedName>
        <fullName evidence="1">Uncharacterized protein</fullName>
    </submittedName>
</protein>
<accession>A0A811SFE2</accession>